<dbReference type="PANTHER" id="PTHR33121:SF70">
    <property type="entry name" value="SIGNALING PROTEIN YKOW"/>
    <property type="match status" value="1"/>
</dbReference>
<dbReference type="AlphaFoldDB" id="A0A0P1GQ29"/>
<evidence type="ECO:0000259" key="1">
    <source>
        <dbReference type="PROSITE" id="PS50883"/>
    </source>
</evidence>
<protein>
    <submittedName>
        <fullName evidence="3">Oxygen sensor protein DosP</fullName>
        <ecNumber evidence="3">3.1.4.52</ecNumber>
    </submittedName>
</protein>
<dbReference type="EMBL" id="CYSF01000007">
    <property type="protein sequence ID" value="CUH84602.1"/>
    <property type="molecule type" value="Genomic_DNA"/>
</dbReference>
<evidence type="ECO:0000313" key="3">
    <source>
        <dbReference type="EMBL" id="CUH84602.1"/>
    </source>
</evidence>
<proteinExistence type="predicted"/>
<dbReference type="Proteomes" id="UP000051681">
    <property type="component" value="Unassembled WGS sequence"/>
</dbReference>
<dbReference type="InterPro" id="IPR043128">
    <property type="entry name" value="Rev_trsase/Diguanyl_cyclase"/>
</dbReference>
<dbReference type="SMART" id="SM00052">
    <property type="entry name" value="EAL"/>
    <property type="match status" value="1"/>
</dbReference>
<dbReference type="PANTHER" id="PTHR33121">
    <property type="entry name" value="CYCLIC DI-GMP PHOSPHODIESTERASE PDEF"/>
    <property type="match status" value="1"/>
</dbReference>
<dbReference type="InterPro" id="IPR001633">
    <property type="entry name" value="EAL_dom"/>
</dbReference>
<dbReference type="STRING" id="340021.TM5383_01813"/>
<dbReference type="PROSITE" id="PS50887">
    <property type="entry name" value="GGDEF"/>
    <property type="match status" value="1"/>
</dbReference>
<feature type="domain" description="GGDEF" evidence="2">
    <location>
        <begin position="91"/>
        <end position="227"/>
    </location>
</feature>
<gene>
    <name evidence="3" type="primary">dosP</name>
    <name evidence="3" type="ORF">TM5383_01813</name>
</gene>
<dbReference type="Pfam" id="PF00563">
    <property type="entry name" value="EAL"/>
    <property type="match status" value="1"/>
</dbReference>
<dbReference type="EC" id="3.1.4.52" evidence="3"/>
<evidence type="ECO:0000313" key="4">
    <source>
        <dbReference type="Proteomes" id="UP000051681"/>
    </source>
</evidence>
<dbReference type="Pfam" id="PF00990">
    <property type="entry name" value="GGDEF"/>
    <property type="match status" value="1"/>
</dbReference>
<keyword evidence="3" id="KW-0378">Hydrolase</keyword>
<dbReference type="InterPro" id="IPR029787">
    <property type="entry name" value="Nucleotide_cyclase"/>
</dbReference>
<evidence type="ECO:0000259" key="2">
    <source>
        <dbReference type="PROSITE" id="PS50887"/>
    </source>
</evidence>
<sequence length="508" mass="55479">MRSYSQMAAQLRALVYAGTSGPQALAFLPAIMLAAFWLGGEGWLLVSALGLPLLMVLSGHNGGAQQPTVTADLGLEATLDQFLLQCEVRKERTALLYLAIDSFEKLNTHHGFSAADQIESHLCAHLRTGLRPKDRMFNQGAGRFAIVLSPVQNLDLEAALQLARRLQQKIEEPVPLDGATLYLTCSIGFVMDRQMPRPFGPPVLDAAQAALEEALHHAPGAIRAYAPGMSTRKHAKTEKLNDLVAALESGAIHPWFQPQISTDTGEVTGVEALARWKQGSETVPPSEFLPLIEQHGLTEQLGDVILTRSLMALTEWDRAGLHVPKVGVNFSDAELRNPKLVDKISWALDRFDLAPGRLSVEILESVVAASPEDVVVQNIAKLAHLGCAVDLDDFGTGHASLTALSRFKVNRLKIDRSFVTNIDSDPKQQRLVAAVLSMAEQLNLDSLAEGVETAEEHTLLAQMGCRHVQGFGIARPMPPTAAQDWLQKYQSRDHPLPEFGPRFRHRTG</sequence>
<dbReference type="Gene3D" id="3.30.70.270">
    <property type="match status" value="1"/>
</dbReference>
<name>A0A0P1GQ29_9RHOB</name>
<dbReference type="SMART" id="SM00267">
    <property type="entry name" value="GGDEF"/>
    <property type="match status" value="1"/>
</dbReference>
<dbReference type="CDD" id="cd01949">
    <property type="entry name" value="GGDEF"/>
    <property type="match status" value="1"/>
</dbReference>
<dbReference type="RefSeq" id="WP_076400153.1">
    <property type="nucleotide sequence ID" value="NZ_CYSF01000007.1"/>
</dbReference>
<keyword evidence="4" id="KW-1185">Reference proteome</keyword>
<organism evidence="3 4">
    <name type="scientific">Thalassovita mediterranea</name>
    <dbReference type="NCBI Taxonomy" id="340021"/>
    <lineage>
        <taxon>Bacteria</taxon>
        <taxon>Pseudomonadati</taxon>
        <taxon>Pseudomonadota</taxon>
        <taxon>Alphaproteobacteria</taxon>
        <taxon>Rhodobacterales</taxon>
        <taxon>Roseobacteraceae</taxon>
        <taxon>Thalassovita</taxon>
    </lineage>
</organism>
<dbReference type="CDD" id="cd01948">
    <property type="entry name" value="EAL"/>
    <property type="match status" value="1"/>
</dbReference>
<dbReference type="InterPro" id="IPR035919">
    <property type="entry name" value="EAL_sf"/>
</dbReference>
<dbReference type="NCBIfam" id="TIGR00254">
    <property type="entry name" value="GGDEF"/>
    <property type="match status" value="1"/>
</dbReference>
<dbReference type="InterPro" id="IPR000160">
    <property type="entry name" value="GGDEF_dom"/>
</dbReference>
<dbReference type="GO" id="GO:0071111">
    <property type="term" value="F:cyclic-guanylate-specific phosphodiesterase activity"/>
    <property type="evidence" value="ECO:0007669"/>
    <property type="project" value="UniProtKB-EC"/>
</dbReference>
<feature type="domain" description="EAL" evidence="1">
    <location>
        <begin position="236"/>
        <end position="490"/>
    </location>
</feature>
<dbReference type="Gene3D" id="3.20.20.450">
    <property type="entry name" value="EAL domain"/>
    <property type="match status" value="1"/>
</dbReference>
<dbReference type="PROSITE" id="PS50883">
    <property type="entry name" value="EAL"/>
    <property type="match status" value="1"/>
</dbReference>
<dbReference type="InterPro" id="IPR050706">
    <property type="entry name" value="Cyclic-di-GMP_PDE-like"/>
</dbReference>
<dbReference type="SUPFAM" id="SSF55073">
    <property type="entry name" value="Nucleotide cyclase"/>
    <property type="match status" value="1"/>
</dbReference>
<reference evidence="4" key="1">
    <citation type="submission" date="2015-09" db="EMBL/GenBank/DDBJ databases">
        <authorList>
            <person name="Rodrigo-Torres Lidia"/>
            <person name="Arahal R.David."/>
        </authorList>
    </citation>
    <scope>NUCLEOTIDE SEQUENCE [LARGE SCALE GENOMIC DNA]</scope>
    <source>
        <strain evidence="4">CECT 8383</strain>
    </source>
</reference>
<accession>A0A0P1GQ29</accession>
<dbReference type="SUPFAM" id="SSF141868">
    <property type="entry name" value="EAL domain-like"/>
    <property type="match status" value="1"/>
</dbReference>